<dbReference type="InterPro" id="IPR019734">
    <property type="entry name" value="TPR_rpt"/>
</dbReference>
<feature type="domain" description="EMC2 TPR-like" evidence="6">
    <location>
        <begin position="96"/>
        <end position="214"/>
    </location>
</feature>
<dbReference type="GO" id="GO:0072546">
    <property type="term" value="C:EMC complex"/>
    <property type="evidence" value="ECO:0007669"/>
    <property type="project" value="UniProtKB-UniRule"/>
</dbReference>
<dbReference type="AlphaFoldDB" id="A0A1X7VBQ0"/>
<comment type="function">
    <text evidence="5">Part of the endoplasmic reticulum membrane protein complex (EMC) that enables the energy-independent insertion into endoplasmic reticulum membranes of newly synthesized membrane proteins.</text>
</comment>
<evidence type="ECO:0000259" key="6">
    <source>
        <dbReference type="Pfam" id="PF22890"/>
    </source>
</evidence>
<evidence type="ECO:0000256" key="2">
    <source>
        <dbReference type="ARBA" id="ARBA00022737"/>
    </source>
</evidence>
<sequence>MASIEEVHVSDDAEFTDWKTARDTLRDIRETERRDSRVVVALGKILIDKYSNKLGDEVWTVHEQLVMAALDIGDTRRAESSFGCLKKRFSNSKRVKKLEGLIMEGKEDFDEALEYYEGILKDDPTNTIISKRIVAIHKARGDTALAITKLTEILEITMADYESWSELAGLYISQHQYDKAAFCLEELILSNPHNYIFHQRYAEVCYTQNTTESLEIARKHYATSLKLKPSNLRSLYGLYQTGVSLGKHLKKKEAKVRNDDIAQWCMSQLLETYQENCNMEQLKVLENFLKPPSK</sequence>
<evidence type="ECO:0000256" key="4">
    <source>
        <dbReference type="PROSITE-ProRule" id="PRU00339"/>
    </source>
</evidence>
<dbReference type="InterPro" id="IPR055217">
    <property type="entry name" value="TPR_EMC2"/>
</dbReference>
<organism evidence="7">
    <name type="scientific">Amphimedon queenslandica</name>
    <name type="common">Sponge</name>
    <dbReference type="NCBI Taxonomy" id="400682"/>
    <lineage>
        <taxon>Eukaryota</taxon>
        <taxon>Metazoa</taxon>
        <taxon>Porifera</taxon>
        <taxon>Demospongiae</taxon>
        <taxon>Heteroscleromorpha</taxon>
        <taxon>Haplosclerida</taxon>
        <taxon>Niphatidae</taxon>
        <taxon>Amphimedon</taxon>
    </lineage>
</organism>
<feature type="repeat" description="TPR" evidence="4">
    <location>
        <begin position="93"/>
        <end position="126"/>
    </location>
</feature>
<comment type="similarity">
    <text evidence="1 5">Belongs to the EMC2 family.</text>
</comment>
<dbReference type="PANTHER" id="PTHR12760">
    <property type="entry name" value="TETRATRICOPEPTIDE REPEAT PROTEIN"/>
    <property type="match status" value="1"/>
</dbReference>
<dbReference type="EnsemblMetazoa" id="Aqu2.1.37720_001">
    <property type="protein sequence ID" value="Aqu2.1.37720_001"/>
    <property type="gene ID" value="Aqu2.1.37720"/>
</dbReference>
<keyword evidence="8" id="KW-1185">Reference proteome</keyword>
<dbReference type="KEGG" id="aqu:100641840"/>
<gene>
    <name evidence="7" type="primary">100641840</name>
</gene>
<feature type="repeat" description="TPR" evidence="4">
    <location>
        <begin position="161"/>
        <end position="194"/>
    </location>
</feature>
<dbReference type="eggNOG" id="KOG3060">
    <property type="taxonomic scope" value="Eukaryota"/>
</dbReference>
<dbReference type="Proteomes" id="UP000007879">
    <property type="component" value="Unassembled WGS sequence"/>
</dbReference>
<proteinExistence type="inferred from homology"/>
<dbReference type="Pfam" id="PF22890">
    <property type="entry name" value="TPR_EMC2"/>
    <property type="match status" value="1"/>
</dbReference>
<evidence type="ECO:0000313" key="7">
    <source>
        <dbReference type="EnsemblMetazoa" id="Aqu2.1.37720_001"/>
    </source>
</evidence>
<reference evidence="8" key="1">
    <citation type="journal article" date="2010" name="Nature">
        <title>The Amphimedon queenslandica genome and the evolution of animal complexity.</title>
        <authorList>
            <person name="Srivastava M."/>
            <person name="Simakov O."/>
            <person name="Chapman J."/>
            <person name="Fahey B."/>
            <person name="Gauthier M.E."/>
            <person name="Mitros T."/>
            <person name="Richards G.S."/>
            <person name="Conaco C."/>
            <person name="Dacre M."/>
            <person name="Hellsten U."/>
            <person name="Larroux C."/>
            <person name="Putnam N.H."/>
            <person name="Stanke M."/>
            <person name="Adamska M."/>
            <person name="Darling A."/>
            <person name="Degnan S.M."/>
            <person name="Oakley T.H."/>
            <person name="Plachetzki D.C."/>
            <person name="Zhai Y."/>
            <person name="Adamski M."/>
            <person name="Calcino A."/>
            <person name="Cummins S.F."/>
            <person name="Goodstein D.M."/>
            <person name="Harris C."/>
            <person name="Jackson D.J."/>
            <person name="Leys S.P."/>
            <person name="Shu S."/>
            <person name="Woodcroft B.J."/>
            <person name="Vervoort M."/>
            <person name="Kosik K.S."/>
            <person name="Manning G."/>
            <person name="Degnan B.M."/>
            <person name="Rokhsar D.S."/>
        </authorList>
    </citation>
    <scope>NUCLEOTIDE SEQUENCE [LARGE SCALE GENOMIC DNA]</scope>
</reference>
<dbReference type="InParanoid" id="A0A1X7VBQ0"/>
<evidence type="ECO:0000313" key="8">
    <source>
        <dbReference type="Proteomes" id="UP000007879"/>
    </source>
</evidence>
<comment type="subunit">
    <text evidence="5">Component of the ER membrane protein complex (EMC).</text>
</comment>
<reference evidence="7" key="2">
    <citation type="submission" date="2017-05" db="UniProtKB">
        <authorList>
            <consortium name="EnsemblMetazoa"/>
        </authorList>
    </citation>
    <scope>IDENTIFICATION</scope>
</reference>
<keyword evidence="3 4" id="KW-0802">TPR repeat</keyword>
<dbReference type="EnsemblMetazoa" id="XM_003384760.3">
    <property type="protein sequence ID" value="XP_003384808.1"/>
    <property type="gene ID" value="LOC100641840"/>
</dbReference>
<dbReference type="STRING" id="400682.A0A1X7VBQ0"/>
<dbReference type="Gene3D" id="1.25.40.10">
    <property type="entry name" value="Tetratricopeptide repeat domain"/>
    <property type="match status" value="1"/>
</dbReference>
<protein>
    <recommendedName>
        <fullName evidence="5">ER membrane protein complex subunit 2</fullName>
    </recommendedName>
</protein>
<evidence type="ECO:0000256" key="5">
    <source>
        <dbReference type="RuleBase" id="RU367091"/>
    </source>
</evidence>
<accession>A0A1X7VBQ0</accession>
<dbReference type="SUPFAM" id="SSF48452">
    <property type="entry name" value="TPR-like"/>
    <property type="match status" value="1"/>
</dbReference>
<keyword evidence="2" id="KW-0677">Repeat</keyword>
<comment type="subcellular location">
    <subcellularLocation>
        <location evidence="5">Endoplasmic reticulum membrane</location>
        <topology evidence="5">Peripheral membrane protein</topology>
        <orientation evidence="5">Cytoplasmic side</orientation>
    </subcellularLocation>
</comment>
<dbReference type="OMA" id="MSDQEGW"/>
<dbReference type="InterPro" id="IPR011990">
    <property type="entry name" value="TPR-like_helical_dom_sf"/>
</dbReference>
<evidence type="ECO:0000256" key="3">
    <source>
        <dbReference type="ARBA" id="ARBA00022803"/>
    </source>
</evidence>
<evidence type="ECO:0000256" key="1">
    <source>
        <dbReference type="ARBA" id="ARBA00010361"/>
    </source>
</evidence>
<name>A0A1X7VBQ0_AMPQE</name>
<dbReference type="InterPro" id="IPR039856">
    <property type="entry name" value="EMC2-like"/>
</dbReference>
<dbReference type="PROSITE" id="PS50005">
    <property type="entry name" value="TPR"/>
    <property type="match status" value="2"/>
</dbReference>
<keyword evidence="5" id="KW-0472">Membrane</keyword>
<dbReference type="OrthoDB" id="124397at2759"/>
<keyword evidence="5" id="KW-0256">Endoplasmic reticulum</keyword>